<name>A0A557SUK8_9ARCH</name>
<comment type="caution">
    <text evidence="2">The sequence shown here is derived from an EMBL/GenBank/DDBJ whole genome shotgun (WGS) entry which is preliminary data.</text>
</comment>
<protein>
    <submittedName>
        <fullName evidence="2">Uncharacterized protein</fullName>
    </submittedName>
</protein>
<evidence type="ECO:0000313" key="3">
    <source>
        <dbReference type="Proteomes" id="UP000315289"/>
    </source>
</evidence>
<keyword evidence="3" id="KW-1185">Reference proteome</keyword>
<accession>A0A557SUK8</accession>
<dbReference type="AlphaFoldDB" id="A0A557SUK8"/>
<gene>
    <name evidence="2" type="ORF">NARC_80012</name>
</gene>
<evidence type="ECO:0000256" key="1">
    <source>
        <dbReference type="SAM" id="MobiDB-lite"/>
    </source>
</evidence>
<dbReference type="RefSeq" id="WP_144731368.1">
    <property type="nucleotide sequence ID" value="NZ_ML675584.1"/>
</dbReference>
<dbReference type="EMBL" id="VOAH01000008">
    <property type="protein sequence ID" value="TVP40286.1"/>
    <property type="molecule type" value="Genomic_DNA"/>
</dbReference>
<dbReference type="Proteomes" id="UP000315289">
    <property type="component" value="Unassembled WGS sequence"/>
</dbReference>
<organism evidence="2 3">
    <name type="scientific">Candidatus Nitrosocosmicus arcticus</name>
    <dbReference type="NCBI Taxonomy" id="2035267"/>
    <lineage>
        <taxon>Archaea</taxon>
        <taxon>Nitrososphaerota</taxon>
        <taxon>Nitrososphaeria</taxon>
        <taxon>Nitrososphaerales</taxon>
        <taxon>Nitrososphaeraceae</taxon>
        <taxon>Candidatus Nitrosocosmicus</taxon>
    </lineage>
</organism>
<evidence type="ECO:0000313" key="2">
    <source>
        <dbReference type="EMBL" id="TVP40286.1"/>
    </source>
</evidence>
<reference evidence="2 3" key="1">
    <citation type="journal article" date="2019" name="Front. Microbiol.">
        <title>Ammonia Oxidation by the Arctic Terrestrial Thaumarchaeote Candidatus Nitrosocosmicus arcticus Is Stimulated by Increasing Temperatures.</title>
        <authorList>
            <person name="Alves R.J.E."/>
            <person name="Kerou M."/>
            <person name="Zappe A."/>
            <person name="Bittner R."/>
            <person name="Abby S.S."/>
            <person name="Schmidt H.A."/>
            <person name="Pfeifer K."/>
            <person name="Schleper C."/>
        </authorList>
    </citation>
    <scope>NUCLEOTIDE SEQUENCE [LARGE SCALE GENOMIC DNA]</scope>
    <source>
        <strain evidence="2 3">Kfb</strain>
    </source>
</reference>
<sequence length="134" mass="15075">MKQVKCFVPYFKNMVQDISDSHRDENNTDGLQKSIGDKGITRSNSSNLNESESDVTRAIRDSIERSSRGNVKGSETSFKQVLDLAMNVVNELPTMVNLTGKTINKMIVKGKEGIESINNFKNNMSYSYKDKSEQ</sequence>
<dbReference type="OrthoDB" id="377556at2157"/>
<proteinExistence type="predicted"/>
<feature type="region of interest" description="Disordered" evidence="1">
    <location>
        <begin position="19"/>
        <end position="56"/>
    </location>
</feature>